<proteinExistence type="predicted"/>
<dbReference type="Pfam" id="PF11747">
    <property type="entry name" value="RebB"/>
    <property type="match status" value="1"/>
</dbReference>
<dbReference type="RefSeq" id="WP_081805135.1">
    <property type="nucleotide sequence ID" value="NZ_FONH01000022.1"/>
</dbReference>
<sequence length="187" mass="19361">MSTPTTVNPQITDAVTQTNIRAAGDAAATSLAYLYQVAAIALGNAAHNAVNSQQQSDMLAQAATTQAVIQLLSIDTADSGPKIDGAKPADASPAAVAAALPDAVPQLEQVARLAHIHGLDNATPWCDAARELMGVVADALRGFQKVTEATDMSMIKQAAAAAVLVHMIKAPDQLDQFQKILKLIEGL</sequence>
<protein>
    <submittedName>
        <fullName evidence="1">Killing trait domain-containing protein</fullName>
    </submittedName>
</protein>
<dbReference type="EMBL" id="FONH01000022">
    <property type="protein sequence ID" value="SFF51009.1"/>
    <property type="molecule type" value="Genomic_DNA"/>
</dbReference>
<accession>A0A1I2J9L6</accession>
<evidence type="ECO:0000313" key="1">
    <source>
        <dbReference type="EMBL" id="SFF51009.1"/>
    </source>
</evidence>
<dbReference type="InterPro" id="IPR021070">
    <property type="entry name" value="Killing_trait_RebB"/>
</dbReference>
<keyword evidence="2" id="KW-1185">Reference proteome</keyword>
<reference evidence="2" key="1">
    <citation type="submission" date="2016-10" db="EMBL/GenBank/DDBJ databases">
        <authorList>
            <person name="Varghese N."/>
            <person name="Submissions S."/>
        </authorList>
    </citation>
    <scope>NUCLEOTIDE SEQUENCE [LARGE SCALE GENOMIC DNA]</scope>
    <source>
        <strain evidence="2">UNC178MFTsu3.1</strain>
    </source>
</reference>
<dbReference type="AlphaFoldDB" id="A0A1I2J9L6"/>
<organism evidence="1 2">
    <name type="scientific">Dyella marensis</name>
    <dbReference type="NCBI Taxonomy" id="500610"/>
    <lineage>
        <taxon>Bacteria</taxon>
        <taxon>Pseudomonadati</taxon>
        <taxon>Pseudomonadota</taxon>
        <taxon>Gammaproteobacteria</taxon>
        <taxon>Lysobacterales</taxon>
        <taxon>Rhodanobacteraceae</taxon>
        <taxon>Dyella</taxon>
    </lineage>
</organism>
<dbReference type="Proteomes" id="UP000199477">
    <property type="component" value="Unassembled WGS sequence"/>
</dbReference>
<evidence type="ECO:0000313" key="2">
    <source>
        <dbReference type="Proteomes" id="UP000199477"/>
    </source>
</evidence>
<gene>
    <name evidence="1" type="ORF">SAMN02799615_03908</name>
</gene>
<name>A0A1I2J9L6_9GAMM</name>